<dbReference type="PANTHER" id="PTHR35868">
    <property type="entry name" value="DUF2804 DOMAIN-CONTAINING PROTEIN-RELATED"/>
    <property type="match status" value="1"/>
</dbReference>
<dbReference type="InterPro" id="IPR021243">
    <property type="entry name" value="DUF2804"/>
</dbReference>
<proteinExistence type="predicted"/>
<evidence type="ECO:0000313" key="2">
    <source>
        <dbReference type="Proteomes" id="UP000002016"/>
    </source>
</evidence>
<dbReference type="RefSeq" id="WP_012003973.1">
    <property type="nucleotide sequence ID" value="NC_009828.1"/>
</dbReference>
<keyword evidence="2" id="KW-1185">Reference proteome</keyword>
<dbReference type="OrthoDB" id="9762066at2"/>
<organism evidence="1 2">
    <name type="scientific">Pseudothermotoga lettingae (strain ATCC BAA-301 / DSM 14385 / NBRC 107922 / TMO)</name>
    <name type="common">Thermotoga lettingae</name>
    <dbReference type="NCBI Taxonomy" id="416591"/>
    <lineage>
        <taxon>Bacteria</taxon>
        <taxon>Thermotogati</taxon>
        <taxon>Thermotogota</taxon>
        <taxon>Thermotogae</taxon>
        <taxon>Thermotogales</taxon>
        <taxon>Thermotogaceae</taxon>
        <taxon>Pseudothermotoga</taxon>
    </lineage>
</organism>
<dbReference type="Pfam" id="PF10974">
    <property type="entry name" value="DUF2804"/>
    <property type="match status" value="1"/>
</dbReference>
<gene>
    <name evidence="1" type="ordered locus">Tlet_1943</name>
</gene>
<dbReference type="HOGENOM" id="CLU_068418_0_0_0"/>
<dbReference type="PANTHER" id="PTHR35868:SF3">
    <property type="entry name" value="DUF2804 DOMAIN-CONTAINING PROTEIN"/>
    <property type="match status" value="1"/>
</dbReference>
<protein>
    <recommendedName>
        <fullName evidence="3">DUF2804 domain-containing protein</fullName>
    </recommendedName>
</protein>
<dbReference type="EMBL" id="CP000812">
    <property type="protein sequence ID" value="ABV34497.1"/>
    <property type="molecule type" value="Genomic_DNA"/>
</dbReference>
<evidence type="ECO:0000313" key="1">
    <source>
        <dbReference type="EMBL" id="ABV34497.1"/>
    </source>
</evidence>
<reference evidence="1 2" key="2">
    <citation type="journal article" date="2009" name="Proc. Natl. Acad. Sci. U.S.A.">
        <title>On the chimeric nature, thermophilic origin, and phylogenetic placement of the Thermotogales.</title>
        <authorList>
            <person name="Zhaxybayeva O."/>
            <person name="Swithers K.S."/>
            <person name="Lapierre P."/>
            <person name="Fournier G.P."/>
            <person name="Bickhart D.M."/>
            <person name="DeBoy R.T."/>
            <person name="Nelson K.E."/>
            <person name="Nesbo C.L."/>
            <person name="Doolittle W.F."/>
            <person name="Gogarten J.P."/>
            <person name="Noll K.M."/>
        </authorList>
    </citation>
    <scope>NUCLEOTIDE SEQUENCE [LARGE SCALE GENOMIC DNA]</scope>
    <source>
        <strain evidence="2">ATCC BAA-301 / DSM 14385 / NBRC 107922 / TMO</strain>
    </source>
</reference>
<dbReference type="eggNOG" id="COG3250">
    <property type="taxonomic scope" value="Bacteria"/>
</dbReference>
<dbReference type="KEGG" id="tle:Tlet_1943"/>
<accession>A8F8L3</accession>
<evidence type="ECO:0008006" key="3">
    <source>
        <dbReference type="Google" id="ProtNLM"/>
    </source>
</evidence>
<dbReference type="Proteomes" id="UP000002016">
    <property type="component" value="Chromosome"/>
</dbReference>
<name>A8F8L3_PSELT</name>
<reference evidence="1 2" key="1">
    <citation type="submission" date="2007-08" db="EMBL/GenBank/DDBJ databases">
        <title>Complete sequence of Thermotoga lettingae TMO.</title>
        <authorList>
            <consortium name="US DOE Joint Genome Institute"/>
            <person name="Copeland A."/>
            <person name="Lucas S."/>
            <person name="Lapidus A."/>
            <person name="Barry K."/>
            <person name="Glavina del Rio T."/>
            <person name="Dalin E."/>
            <person name="Tice H."/>
            <person name="Pitluck S."/>
            <person name="Foster B."/>
            <person name="Bruce D."/>
            <person name="Schmutz J."/>
            <person name="Larimer F."/>
            <person name="Land M."/>
            <person name="Hauser L."/>
            <person name="Kyrpides N."/>
            <person name="Mikhailova N."/>
            <person name="Nelson K."/>
            <person name="Gogarten J.P."/>
            <person name="Noll K."/>
            <person name="Richardson P."/>
        </authorList>
    </citation>
    <scope>NUCLEOTIDE SEQUENCE [LARGE SCALE GENOMIC DNA]</scope>
    <source>
        <strain evidence="2">ATCC BAA-301 / DSM 14385 / NBRC 107922 / TMO</strain>
    </source>
</reference>
<dbReference type="STRING" id="416591.Tlet_1943"/>
<dbReference type="AlphaFoldDB" id="A8F8L3"/>
<sequence length="339" mass="39379">MKKRMSIEIKDSADLCTPSGKLNPMALGWSRRPLIRCNIHGHFLRKKKWNYWAFINQNCMFSATVSNIDYLGVVFCYFLDLKSGELIERTVLTPFGTGCNLPDVVNKDVEFNSKDMKIRFLRRDEKTFIESHFVAKGKRIEAHLEVLQENIESLNVVVPWNWNRYQFTSKQYCLPVRGKVFVSEKCYDFDPDNSFATLDFGRGVWKYLTFWNWANFATRLDDGTVIGVNLGAGWTDGTGTNENAVLINGKLSKIESDVRFVYDKTDLMKPWHIYSFNGDEVDIEFQPYFHRSAKTNLILLSSNVNQMVGTFKGFVRDGDRKVYIIRDALGWAEEHYARW</sequence>